<dbReference type="EMBL" id="JAMQGM010000031">
    <property type="protein sequence ID" value="MCM2578712.1"/>
    <property type="molecule type" value="Genomic_DNA"/>
</dbReference>
<reference evidence="2" key="1">
    <citation type="journal article" date="2023" name="Int. J. Syst. Evol. Microbiol.">
        <title>Streptomyces meridianus sp. nov. isolated from brackish water of the Tagus estuary in Alcochete, Portugal.</title>
        <authorList>
            <person name="Santos J.D.N."/>
            <person name="Klimek D."/>
            <person name="Calusinska M."/>
            <person name="Lobo Da Cunha A."/>
            <person name="Catita J."/>
            <person name="Goncalves H."/>
            <person name="Gonzalez I."/>
            <person name="Reyes F."/>
            <person name="Lage O.M."/>
        </authorList>
    </citation>
    <scope>NUCLEOTIDE SEQUENCE</scope>
    <source>
        <strain evidence="2">MTZ3.1</strain>
    </source>
</reference>
<comment type="caution">
    <text evidence="2">The sequence shown here is derived from an EMBL/GenBank/DDBJ whole genome shotgun (WGS) entry which is preliminary data.</text>
</comment>
<dbReference type="InterPro" id="IPR045682">
    <property type="entry name" value="DUF6193"/>
</dbReference>
<organism evidence="2 3">
    <name type="scientific">Streptomyces meridianus</name>
    <dbReference type="NCBI Taxonomy" id="2938945"/>
    <lineage>
        <taxon>Bacteria</taxon>
        <taxon>Bacillati</taxon>
        <taxon>Actinomycetota</taxon>
        <taxon>Actinomycetes</taxon>
        <taxon>Kitasatosporales</taxon>
        <taxon>Streptomycetaceae</taxon>
        <taxon>Streptomyces</taxon>
    </lineage>
</organism>
<dbReference type="Proteomes" id="UP001167160">
    <property type="component" value="Unassembled WGS sequence"/>
</dbReference>
<evidence type="ECO:0000313" key="2">
    <source>
        <dbReference type="EMBL" id="MCM2578712.1"/>
    </source>
</evidence>
<protein>
    <submittedName>
        <fullName evidence="2">DUF6193 family natural product biosynthesis protein</fullName>
    </submittedName>
</protein>
<dbReference type="Pfam" id="PF19692">
    <property type="entry name" value="DUF6193"/>
    <property type="match status" value="1"/>
</dbReference>
<evidence type="ECO:0000313" key="3">
    <source>
        <dbReference type="Proteomes" id="UP001167160"/>
    </source>
</evidence>
<name>A0ABT0X854_9ACTN</name>
<feature type="region of interest" description="Disordered" evidence="1">
    <location>
        <begin position="1"/>
        <end position="26"/>
    </location>
</feature>
<sequence>MGGAVRRSTGRQPVRVGGPSRGTVIGEADSAGETIALVEDGLPADCGPAVAGTAPDLRRP</sequence>
<proteinExistence type="predicted"/>
<evidence type="ECO:0000256" key="1">
    <source>
        <dbReference type="SAM" id="MobiDB-lite"/>
    </source>
</evidence>
<accession>A0ABT0X854</accession>
<gene>
    <name evidence="2" type="ORF">M1E25_15355</name>
</gene>
<keyword evidence="3" id="KW-1185">Reference proteome</keyword>